<protein>
    <submittedName>
        <fullName evidence="9">Penicillin amidase</fullName>
    </submittedName>
</protein>
<dbReference type="PANTHER" id="PTHR34218">
    <property type="entry name" value="PEPTIDASE S45 PENICILLIN AMIDASE"/>
    <property type="match status" value="1"/>
</dbReference>
<dbReference type="CDD" id="cd03747">
    <property type="entry name" value="Ntn_PGA_like"/>
    <property type="match status" value="1"/>
</dbReference>
<keyword evidence="4" id="KW-0574">Periplasm</keyword>
<dbReference type="AlphaFoldDB" id="A0A1A9KM60"/>
<dbReference type="Gene3D" id="1.10.439.10">
    <property type="entry name" value="Penicillin Amidohydrolase, domain 1"/>
    <property type="match status" value="1"/>
</dbReference>
<gene>
    <name evidence="9" type="ORF">A9C11_30390</name>
</gene>
<organism evidence="9 10">
    <name type="scientific">Pseudomonas citronellolis</name>
    <dbReference type="NCBI Taxonomy" id="53408"/>
    <lineage>
        <taxon>Bacteria</taxon>
        <taxon>Pseudomonadati</taxon>
        <taxon>Pseudomonadota</taxon>
        <taxon>Gammaproteobacteria</taxon>
        <taxon>Pseudomonadales</taxon>
        <taxon>Pseudomonadaceae</taxon>
        <taxon>Pseudomonas</taxon>
    </lineage>
</organism>
<dbReference type="SUPFAM" id="SSF56235">
    <property type="entry name" value="N-terminal nucleophile aminohydrolases (Ntn hydrolases)"/>
    <property type="match status" value="1"/>
</dbReference>
<reference evidence="9 10" key="1">
    <citation type="submission" date="2016-05" db="EMBL/GenBank/DDBJ databases">
        <title>Genome Sequence of Pseudomonas citronellolis Strain SJTE-3, an Estrogens and Persistent Organic Pollutants degradation strain.</title>
        <authorList>
            <person name="Liang R."/>
        </authorList>
    </citation>
    <scope>NUCLEOTIDE SEQUENCE [LARGE SCALE GENOMIC DNA]</scope>
    <source>
        <strain evidence="9 10">SJTE-3</strain>
    </source>
</reference>
<dbReference type="InterPro" id="IPR023343">
    <property type="entry name" value="Penicillin_amidase_dom1"/>
</dbReference>
<keyword evidence="8" id="KW-0479">Metal-binding</keyword>
<evidence type="ECO:0000256" key="7">
    <source>
        <dbReference type="PIRSR" id="PIRSR001227-1"/>
    </source>
</evidence>
<comment type="subcellular location">
    <subcellularLocation>
        <location evidence="1">Periplasm</location>
    </subcellularLocation>
</comment>
<keyword evidence="6" id="KW-0865">Zymogen</keyword>
<dbReference type="PANTHER" id="PTHR34218:SF5">
    <property type="entry name" value="PENICILLIN ACYLASE FAMILY PROTEIN"/>
    <property type="match status" value="1"/>
</dbReference>
<evidence type="ECO:0000256" key="5">
    <source>
        <dbReference type="ARBA" id="ARBA00022801"/>
    </source>
</evidence>
<feature type="binding site" evidence="8">
    <location>
        <position position="323"/>
    </location>
    <ligand>
        <name>Ca(2+)</name>
        <dbReference type="ChEBI" id="CHEBI:29108"/>
    </ligand>
</feature>
<keyword evidence="5" id="KW-0378">Hydrolase</keyword>
<keyword evidence="3" id="KW-0732">Signal</keyword>
<dbReference type="RefSeq" id="WP_064584835.1">
    <property type="nucleotide sequence ID" value="NZ_CP015878.1"/>
</dbReference>
<evidence type="ECO:0000256" key="8">
    <source>
        <dbReference type="PIRSR" id="PIRSR001227-2"/>
    </source>
</evidence>
<evidence type="ECO:0000256" key="2">
    <source>
        <dbReference type="ARBA" id="ARBA00006586"/>
    </source>
</evidence>
<evidence type="ECO:0000313" key="10">
    <source>
        <dbReference type="Proteomes" id="UP000077748"/>
    </source>
</evidence>
<dbReference type="Gene3D" id="2.30.120.10">
    <property type="match status" value="1"/>
</dbReference>
<dbReference type="Pfam" id="PF01804">
    <property type="entry name" value="Penicil_amidase"/>
    <property type="match status" value="1"/>
</dbReference>
<evidence type="ECO:0000256" key="3">
    <source>
        <dbReference type="ARBA" id="ARBA00022729"/>
    </source>
</evidence>
<comment type="cofactor">
    <cofactor evidence="8">
        <name>Ca(2+)</name>
        <dbReference type="ChEBI" id="CHEBI:29108"/>
    </cofactor>
    <text evidence="8">Binds 1 Ca(2+) ion per dimer.</text>
</comment>
<evidence type="ECO:0000256" key="6">
    <source>
        <dbReference type="ARBA" id="ARBA00023145"/>
    </source>
</evidence>
<evidence type="ECO:0000313" key="9">
    <source>
        <dbReference type="EMBL" id="ANI18043.1"/>
    </source>
</evidence>
<keyword evidence="8" id="KW-0106">Calcium</keyword>
<dbReference type="InterPro" id="IPR014395">
    <property type="entry name" value="Pen/GL7ACA/AHL_acylase"/>
</dbReference>
<feature type="active site" description="Nucleophile" evidence="7">
    <location>
        <position position="248"/>
    </location>
</feature>
<evidence type="ECO:0000256" key="4">
    <source>
        <dbReference type="ARBA" id="ARBA00022764"/>
    </source>
</evidence>
<feature type="binding site" evidence="8">
    <location>
        <position position="184"/>
    </location>
    <ligand>
        <name>Ca(2+)</name>
        <dbReference type="ChEBI" id="CHEBI:29108"/>
    </ligand>
</feature>
<proteinExistence type="inferred from homology"/>
<evidence type="ECO:0000256" key="1">
    <source>
        <dbReference type="ARBA" id="ARBA00004418"/>
    </source>
</evidence>
<dbReference type="InterPro" id="IPR029055">
    <property type="entry name" value="Ntn_hydrolases_N"/>
</dbReference>
<dbReference type="PIRSF" id="PIRSF001227">
    <property type="entry name" value="Pen_acylase"/>
    <property type="match status" value="1"/>
</dbReference>
<dbReference type="GO" id="GO:0017000">
    <property type="term" value="P:antibiotic biosynthetic process"/>
    <property type="evidence" value="ECO:0007669"/>
    <property type="project" value="InterPro"/>
</dbReference>
<dbReference type="Gene3D" id="1.10.1400.10">
    <property type="match status" value="1"/>
</dbReference>
<comment type="similarity">
    <text evidence="2">Belongs to the peptidase S45 family.</text>
</comment>
<name>A0A1A9KM60_9PSED</name>
<dbReference type="GO" id="GO:0042597">
    <property type="term" value="C:periplasmic space"/>
    <property type="evidence" value="ECO:0007669"/>
    <property type="project" value="UniProtKB-SubCell"/>
</dbReference>
<dbReference type="Gene3D" id="3.60.20.10">
    <property type="entry name" value="Glutamine Phosphoribosylpyrophosphate, subunit 1, domain 1"/>
    <property type="match status" value="1"/>
</dbReference>
<sequence>MKRTLTVLAVLVAAAAAGGAWYLHGKQPSRDGLAGLPGLQAEVEVHYDERGVPHIRAQNESDLYRALGYVHAQDRLFQMEMLRRLAKGELAEVLGPKLVDTDRLFRTLRLGDHAVEYAARQDRQSPAWKALEAYLDGINQYQASHPKPLEFDVLGIPKRPFTVEDTLAVSGYLAYSFAVALRTEPVLTYIRDDLGADYLKAFDLAWHPEGVLQRPTALAAGDWKDLGALAQISQQALEAAGLPQYEGSNAWVVSGSRTRSGRPLLAGDPHIRFAAPSVWYEAQLSAPGFELYGHHQALVPFAMLGHNKDFGWSLTMFQNDDMDLVAEKTNPANPEQVWYHGQWVDLAREEQSIAVKGQAPVKLVLRSSPHGPIVNDALGAASGKTPIAMWWGFLQTENPLLDAFYHLDRADTLDKARAAAAQIHAPGLNVVWANARGDIAWWASAQLPKRPAGVDPNFILDGSTAAADKDGFYPFVENPHEENPARGYIVSANFQPVPANGRPVPGYYNLADRGQRLDRHLADASVKWDLQNSQALQLDTGTDYGPRTLAPLLPNLRQAASGEQEKALVEQLAAWKGDYPLDSLAATLFSQFLYQLAYGAMHDEMGDAFFNTLLSTRAIDSALPRLAADDASPWWDDRATAQKESRADIVKAAWQASLKHLRDTFGEDPASWQWGAAHTLTHVHPLGMQKPLDRLFNIGPFAAPGGHEVPNNLSAPIGPAPWAVTYGPSTRRLVDFADPTHALGINPVGQSGVLFDAHYKDQAEDYVEGRYHAEHFAPDEVAANSHGLLRLVPQAR</sequence>
<dbReference type="EMBL" id="CP015878">
    <property type="protein sequence ID" value="ANI18043.1"/>
    <property type="molecule type" value="Genomic_DNA"/>
</dbReference>
<feature type="binding site" evidence="8">
    <location>
        <position position="320"/>
    </location>
    <ligand>
        <name>Ca(2+)</name>
        <dbReference type="ChEBI" id="CHEBI:29108"/>
    </ligand>
</feature>
<dbReference type="GO" id="GO:0016811">
    <property type="term" value="F:hydrolase activity, acting on carbon-nitrogen (but not peptide) bonds, in linear amides"/>
    <property type="evidence" value="ECO:0007669"/>
    <property type="project" value="InterPro"/>
</dbReference>
<dbReference type="Proteomes" id="UP000077748">
    <property type="component" value="Chromosome"/>
</dbReference>
<accession>A0A1A9KM60</accession>
<dbReference type="InterPro" id="IPR002692">
    <property type="entry name" value="S45"/>
</dbReference>
<dbReference type="InterPro" id="IPR043147">
    <property type="entry name" value="Penicillin_amidase_A-knob"/>
</dbReference>
<dbReference type="GO" id="GO:0046872">
    <property type="term" value="F:metal ion binding"/>
    <property type="evidence" value="ECO:0007669"/>
    <property type="project" value="UniProtKB-KW"/>
</dbReference>
<feature type="binding site" evidence="8">
    <location>
        <position position="456"/>
    </location>
    <ligand>
        <name>Ca(2+)</name>
        <dbReference type="ChEBI" id="CHEBI:29108"/>
    </ligand>
</feature>
<dbReference type="InterPro" id="IPR043146">
    <property type="entry name" value="Penicillin_amidase_N_B-knob"/>
</dbReference>